<evidence type="ECO:0000313" key="4">
    <source>
        <dbReference type="EMBL" id="MEJ8644621.1"/>
    </source>
</evidence>
<proteinExistence type="predicted"/>
<keyword evidence="5" id="KW-1185">Reference proteome</keyword>
<feature type="compositionally biased region" description="Low complexity" evidence="2">
    <location>
        <begin position="305"/>
        <end position="339"/>
    </location>
</feature>
<sequence>MPVTRRHFAALLTVLTAGATGVLSVATGQQTSAEATQEKNAAAVLPASVTSGSVVQIVAHPDDDLFFMNPDLSRSLLSGTQVTTAYLTSGESDGRNEAHGGAARDPEQPADRTHYAEARQNGIRAAYAQMATGDRTSAWRRTVMPTAGGGRAEVDVLITKPQVHLVWLMLREARSTGGDNPASLRGLWNGRIPALDAQLTSGTPVKEPFSYTKDQLIQAMAGVLEQYRPTTIRMQDPTPGRYGRTAASPTTRTTCTAPASRRRPPPPTPARSTAARTSRSRATSATTTAPSRTRWTRRRPRRRPASCGPTPGRTARTTAAAPRAAATARSRATRPGATGPSRCATRAPTALPG</sequence>
<evidence type="ECO:0000313" key="5">
    <source>
        <dbReference type="Proteomes" id="UP001382904"/>
    </source>
</evidence>
<evidence type="ECO:0000256" key="1">
    <source>
        <dbReference type="ARBA" id="ARBA00022833"/>
    </source>
</evidence>
<feature type="signal peptide" evidence="3">
    <location>
        <begin position="1"/>
        <end position="19"/>
    </location>
</feature>
<protein>
    <submittedName>
        <fullName evidence="4">PIG-L family deacetylase</fullName>
    </submittedName>
</protein>
<dbReference type="InterPro" id="IPR003737">
    <property type="entry name" value="GlcNAc_PI_deacetylase-related"/>
</dbReference>
<feature type="compositionally biased region" description="Low complexity" evidence="2">
    <location>
        <begin position="244"/>
        <end position="259"/>
    </location>
</feature>
<comment type="caution">
    <text evidence="4">The sequence shown here is derived from an EMBL/GenBank/DDBJ whole genome shotgun (WGS) entry which is preliminary data.</text>
</comment>
<name>A0ABU8U9Q3_9ACTN</name>
<dbReference type="EMBL" id="JBBKAM010000002">
    <property type="protein sequence ID" value="MEJ8644621.1"/>
    <property type="molecule type" value="Genomic_DNA"/>
</dbReference>
<gene>
    <name evidence="4" type="ORF">WKI68_31605</name>
</gene>
<dbReference type="PANTHER" id="PTHR12993">
    <property type="entry name" value="N-ACETYLGLUCOSAMINYL-PHOSPHATIDYLINOSITOL DE-N-ACETYLASE-RELATED"/>
    <property type="match status" value="1"/>
</dbReference>
<dbReference type="SUPFAM" id="SSF102588">
    <property type="entry name" value="LmbE-like"/>
    <property type="match status" value="1"/>
</dbReference>
<dbReference type="Pfam" id="PF02585">
    <property type="entry name" value="PIG-L"/>
    <property type="match status" value="1"/>
</dbReference>
<evidence type="ECO:0000256" key="3">
    <source>
        <dbReference type="SAM" id="SignalP"/>
    </source>
</evidence>
<feature type="chain" id="PRO_5045058686" evidence="3">
    <location>
        <begin position="20"/>
        <end position="353"/>
    </location>
</feature>
<feature type="compositionally biased region" description="Basic and acidic residues" evidence="2">
    <location>
        <begin position="92"/>
        <end position="113"/>
    </location>
</feature>
<feature type="compositionally biased region" description="Basic residues" evidence="2">
    <location>
        <begin position="294"/>
        <end position="304"/>
    </location>
</feature>
<feature type="region of interest" description="Disordered" evidence="2">
    <location>
        <begin position="89"/>
        <end position="113"/>
    </location>
</feature>
<organism evidence="4 5">
    <name type="scientific">Streptomyces caledonius</name>
    <dbReference type="NCBI Taxonomy" id="3134107"/>
    <lineage>
        <taxon>Bacteria</taxon>
        <taxon>Bacillati</taxon>
        <taxon>Actinomycetota</taxon>
        <taxon>Actinomycetes</taxon>
        <taxon>Kitasatosporales</taxon>
        <taxon>Streptomycetaceae</taxon>
        <taxon>Streptomyces</taxon>
    </lineage>
</organism>
<evidence type="ECO:0000256" key="2">
    <source>
        <dbReference type="SAM" id="MobiDB-lite"/>
    </source>
</evidence>
<feature type="compositionally biased region" description="Low complexity" evidence="2">
    <location>
        <begin position="270"/>
        <end position="293"/>
    </location>
</feature>
<feature type="region of interest" description="Disordered" evidence="2">
    <location>
        <begin position="229"/>
        <end position="353"/>
    </location>
</feature>
<dbReference type="Proteomes" id="UP001382904">
    <property type="component" value="Unassembled WGS sequence"/>
</dbReference>
<keyword evidence="3" id="KW-0732">Signal</keyword>
<keyword evidence="1" id="KW-0862">Zinc</keyword>
<dbReference type="PANTHER" id="PTHR12993:SF11">
    <property type="entry name" value="N-ACETYLGLUCOSAMINYL-PHOSPHATIDYLINOSITOL DE-N-ACETYLASE"/>
    <property type="match status" value="1"/>
</dbReference>
<dbReference type="InterPro" id="IPR024078">
    <property type="entry name" value="LmbE-like_dom_sf"/>
</dbReference>
<accession>A0ABU8U9Q3</accession>
<reference evidence="4 5" key="1">
    <citation type="submission" date="2024-03" db="EMBL/GenBank/DDBJ databases">
        <title>Novel Streptomyces species of biotechnological and ecological value are a feature of Machair soil.</title>
        <authorList>
            <person name="Prole J.R."/>
            <person name="Goodfellow M."/>
            <person name="Allenby N."/>
            <person name="Ward A.C."/>
        </authorList>
    </citation>
    <scope>NUCLEOTIDE SEQUENCE [LARGE SCALE GENOMIC DNA]</scope>
    <source>
        <strain evidence="4 5">MS1.HAVA.3</strain>
    </source>
</reference>
<dbReference type="Gene3D" id="3.40.50.10320">
    <property type="entry name" value="LmbE-like"/>
    <property type="match status" value="1"/>
</dbReference>